<comment type="similarity">
    <text evidence="6">Belongs to the sigma-70 factor family. FliA subfamily.</text>
</comment>
<dbReference type="Pfam" id="PF04545">
    <property type="entry name" value="Sigma70_r4"/>
    <property type="match status" value="1"/>
</dbReference>
<comment type="function">
    <text evidence="6">Sigma factors are initiation factors that promote the attachment of RNA polymerase to specific initiation sites and are then released. This sigma factor controls the expression of flagella-related genes.</text>
</comment>
<keyword evidence="10" id="KW-1185">Reference proteome</keyword>
<dbReference type="InterPro" id="IPR000943">
    <property type="entry name" value="RNA_pol_sigma70"/>
</dbReference>
<dbReference type="PRINTS" id="PR00046">
    <property type="entry name" value="SIGMA70FCT"/>
</dbReference>
<dbReference type="SUPFAM" id="SSF88659">
    <property type="entry name" value="Sigma3 and sigma4 domains of RNA polymerase sigma factors"/>
    <property type="match status" value="2"/>
</dbReference>
<organism evidence="9 10">
    <name type="scientific">Thiomicrospira aerophila AL3</name>
    <dbReference type="NCBI Taxonomy" id="717772"/>
    <lineage>
        <taxon>Bacteria</taxon>
        <taxon>Pseudomonadati</taxon>
        <taxon>Pseudomonadota</taxon>
        <taxon>Gammaproteobacteria</taxon>
        <taxon>Thiotrichales</taxon>
        <taxon>Piscirickettsiaceae</taxon>
        <taxon>Thiomicrospira</taxon>
    </lineage>
</organism>
<keyword evidence="5 6" id="KW-0804">Transcription</keyword>
<dbReference type="InterPro" id="IPR012845">
    <property type="entry name" value="RNA_pol_sigma_FliA_WhiG"/>
</dbReference>
<dbReference type="Gene3D" id="1.10.1740.10">
    <property type="match status" value="1"/>
</dbReference>
<dbReference type="HAMAP" id="MF_00962">
    <property type="entry name" value="Sigma70_FliA"/>
    <property type="match status" value="1"/>
</dbReference>
<dbReference type="EMBL" id="CP007030">
    <property type="protein sequence ID" value="AHF01562.1"/>
    <property type="molecule type" value="Genomic_DNA"/>
</dbReference>
<proteinExistence type="inferred from homology"/>
<dbReference type="Proteomes" id="UP000005380">
    <property type="component" value="Chromosome"/>
</dbReference>
<dbReference type="FunCoup" id="W0DSY8">
    <property type="interactions" value="243"/>
</dbReference>
<evidence type="ECO:0000313" key="9">
    <source>
        <dbReference type="EMBL" id="AHF01562.1"/>
    </source>
</evidence>
<dbReference type="RefSeq" id="WP_006461103.1">
    <property type="nucleotide sequence ID" value="NZ_CP007030.1"/>
</dbReference>
<dbReference type="InterPro" id="IPR007627">
    <property type="entry name" value="RNA_pol_sigma70_r2"/>
</dbReference>
<dbReference type="GO" id="GO:0005737">
    <property type="term" value="C:cytoplasm"/>
    <property type="evidence" value="ECO:0007669"/>
    <property type="project" value="UniProtKB-SubCell"/>
</dbReference>
<evidence type="ECO:0000259" key="8">
    <source>
        <dbReference type="PROSITE" id="PS00716"/>
    </source>
</evidence>
<dbReference type="PROSITE" id="PS00715">
    <property type="entry name" value="SIGMA70_1"/>
    <property type="match status" value="1"/>
</dbReference>
<evidence type="ECO:0000256" key="1">
    <source>
        <dbReference type="ARBA" id="ARBA00022490"/>
    </source>
</evidence>
<dbReference type="GO" id="GO:0003677">
    <property type="term" value="F:DNA binding"/>
    <property type="evidence" value="ECO:0007669"/>
    <property type="project" value="UniProtKB-UniRule"/>
</dbReference>
<feature type="short sequence motif" description="Interaction with polymerase core subunit RpoC" evidence="6">
    <location>
        <begin position="47"/>
        <end position="50"/>
    </location>
</feature>
<dbReference type="eggNOG" id="COG1191">
    <property type="taxonomic scope" value="Bacteria"/>
</dbReference>
<dbReference type="Gene3D" id="1.20.140.160">
    <property type="match status" value="1"/>
</dbReference>
<dbReference type="InterPro" id="IPR007624">
    <property type="entry name" value="RNA_pol_sigma70_r3"/>
</dbReference>
<keyword evidence="2 6" id="KW-0805">Transcription regulation</keyword>
<feature type="region of interest" description="Sigma-70 factor domain-2" evidence="6">
    <location>
        <begin position="20"/>
        <end position="92"/>
    </location>
</feature>
<accession>W0DSY8</accession>
<dbReference type="InterPro" id="IPR013324">
    <property type="entry name" value="RNA_pol_sigma_r3/r4-like"/>
</dbReference>
<feature type="region of interest" description="Sigma-70 factor domain-4" evidence="6">
    <location>
        <begin position="187"/>
        <end position="235"/>
    </location>
</feature>
<dbReference type="GO" id="GO:0003899">
    <property type="term" value="F:DNA-directed RNA polymerase activity"/>
    <property type="evidence" value="ECO:0007669"/>
    <property type="project" value="InterPro"/>
</dbReference>
<dbReference type="HOGENOM" id="CLU_014793_8_1_6"/>
<evidence type="ECO:0000256" key="6">
    <source>
        <dbReference type="HAMAP-Rule" id="MF_00962"/>
    </source>
</evidence>
<dbReference type="InterPro" id="IPR013325">
    <property type="entry name" value="RNA_pol_sigma_r2"/>
</dbReference>
<dbReference type="NCBIfam" id="TIGR02479">
    <property type="entry name" value="FliA_WhiG"/>
    <property type="match status" value="1"/>
</dbReference>
<evidence type="ECO:0000256" key="3">
    <source>
        <dbReference type="ARBA" id="ARBA00023082"/>
    </source>
</evidence>
<dbReference type="Pfam" id="PF04539">
    <property type="entry name" value="Sigma70_r3"/>
    <property type="match status" value="1"/>
</dbReference>
<comment type="subcellular location">
    <subcellularLocation>
        <location evidence="6">Cytoplasm</location>
    </subcellularLocation>
</comment>
<dbReference type="GO" id="GO:0016987">
    <property type="term" value="F:sigma factor activity"/>
    <property type="evidence" value="ECO:0007669"/>
    <property type="project" value="UniProtKB-UniRule"/>
</dbReference>
<keyword evidence="3 6" id="KW-0731">Sigma factor</keyword>
<dbReference type="GO" id="GO:0006352">
    <property type="term" value="P:DNA-templated transcription initiation"/>
    <property type="evidence" value="ECO:0007669"/>
    <property type="project" value="UniProtKB-UniRule"/>
</dbReference>
<evidence type="ECO:0000256" key="4">
    <source>
        <dbReference type="ARBA" id="ARBA00023125"/>
    </source>
</evidence>
<dbReference type="InterPro" id="IPR028617">
    <property type="entry name" value="Sigma70_FliA"/>
</dbReference>
<dbReference type="AlphaFoldDB" id="W0DSY8"/>
<dbReference type="CDD" id="cd06171">
    <property type="entry name" value="Sigma70_r4"/>
    <property type="match status" value="1"/>
</dbReference>
<feature type="DNA-binding region" description="H-T-H motif" evidence="6">
    <location>
        <begin position="209"/>
        <end position="228"/>
    </location>
</feature>
<dbReference type="PROSITE" id="PS00716">
    <property type="entry name" value="SIGMA70_2"/>
    <property type="match status" value="1"/>
</dbReference>
<evidence type="ECO:0000256" key="2">
    <source>
        <dbReference type="ARBA" id="ARBA00023015"/>
    </source>
</evidence>
<dbReference type="InParanoid" id="W0DSY8"/>
<dbReference type="PANTHER" id="PTHR30385">
    <property type="entry name" value="SIGMA FACTOR F FLAGELLAR"/>
    <property type="match status" value="1"/>
</dbReference>
<dbReference type="InterPro" id="IPR007630">
    <property type="entry name" value="RNA_pol_sigma70_r4"/>
</dbReference>
<protein>
    <recommendedName>
        <fullName evidence="6">RNA polymerase sigma factor FliA</fullName>
    </recommendedName>
    <alternativeName>
        <fullName evidence="6">RNA polymerase sigma factor for flagellar operon</fullName>
    </alternativeName>
    <alternativeName>
        <fullName evidence="6">Sigma F</fullName>
    </alternativeName>
    <alternativeName>
        <fullName evidence="6">Sigma-28</fullName>
    </alternativeName>
</protein>
<keyword evidence="4 6" id="KW-0238">DNA-binding</keyword>
<dbReference type="SUPFAM" id="SSF88946">
    <property type="entry name" value="Sigma2 domain of RNA polymerase sigma factors"/>
    <property type="match status" value="1"/>
</dbReference>
<dbReference type="KEGG" id="tao:THIAE_07135"/>
<dbReference type="Pfam" id="PF04542">
    <property type="entry name" value="Sigma70_r2"/>
    <property type="match status" value="1"/>
</dbReference>
<feature type="domain" description="RNA polymerase sigma-70" evidence="8">
    <location>
        <begin position="208"/>
        <end position="234"/>
    </location>
</feature>
<dbReference type="STRING" id="717772.THIAE_07135"/>
<evidence type="ECO:0000313" key="10">
    <source>
        <dbReference type="Proteomes" id="UP000005380"/>
    </source>
</evidence>
<dbReference type="InterPro" id="IPR014284">
    <property type="entry name" value="RNA_pol_sigma-70_dom"/>
</dbReference>
<dbReference type="PIRSF" id="PIRSF000770">
    <property type="entry name" value="RNA_pol_sigma-SigE/K"/>
    <property type="match status" value="1"/>
</dbReference>
<evidence type="ECO:0000259" key="7">
    <source>
        <dbReference type="PROSITE" id="PS00715"/>
    </source>
</evidence>
<reference evidence="9 10" key="1">
    <citation type="submission" date="2013-12" db="EMBL/GenBank/DDBJ databases">
        <authorList>
            <consortium name="DOE Joint Genome Institute"/>
            <person name="Kappler U."/>
            <person name="Huntemann M."/>
            <person name="Han J."/>
            <person name="Chen A."/>
            <person name="Kyrpides N."/>
            <person name="Mavromatis K."/>
            <person name="Markowitz V."/>
            <person name="Palaniappan K."/>
            <person name="Ivanova N."/>
            <person name="Schaumberg A."/>
            <person name="Pati A."/>
            <person name="Liolios K."/>
            <person name="Nordberg H.P."/>
            <person name="Cantor M.N."/>
            <person name="Hua S.X."/>
            <person name="Woyke T."/>
        </authorList>
    </citation>
    <scope>NUCLEOTIDE SEQUENCE [LARGE SCALE GENOMIC DNA]</scope>
    <source>
        <strain evidence="10">AL2</strain>
    </source>
</reference>
<keyword evidence="1 6" id="KW-0963">Cytoplasm</keyword>
<feature type="domain" description="RNA polymerase sigma-70" evidence="7">
    <location>
        <begin position="47"/>
        <end position="60"/>
    </location>
</feature>
<evidence type="ECO:0000256" key="5">
    <source>
        <dbReference type="ARBA" id="ARBA00023163"/>
    </source>
</evidence>
<dbReference type="NCBIfam" id="TIGR02937">
    <property type="entry name" value="sigma70-ECF"/>
    <property type="match status" value="1"/>
</dbReference>
<sequence length="242" mass="27397">MSHTRAYQSVANQQQPTWQEVEQHMPLVKKIAYHMRGRLPSSVLVDDLIQAGVVGLLEALQKYAQQQGASFETYASIRIRGAMIDEIRRGDWTPRSVHRKSREISRVIAELESKLGRQPTDDEISNGLGITIAEYHQMLQDSQGASLLSIDEPDHFELAESHISDDKDDNPLSLLAQDDFKQALVGHIDQLPEKEKLVMALYYDEELNLKEIGEVLGVSESRVSQIHSSAIKRLRSKLVNWT</sequence>
<dbReference type="NCBIfam" id="NF005413">
    <property type="entry name" value="PRK06986.1"/>
    <property type="match status" value="1"/>
</dbReference>
<name>W0DSY8_9GAMM</name>
<dbReference type="OrthoDB" id="9799825at2"/>
<dbReference type="PANTHER" id="PTHR30385:SF7">
    <property type="entry name" value="RNA POLYMERASE SIGMA FACTOR FLIA"/>
    <property type="match status" value="1"/>
</dbReference>
<comment type="caution">
    <text evidence="6">Lacks conserved residue(s) required for the propagation of feature annotation.</text>
</comment>
<gene>
    <name evidence="6" type="primary">fliA</name>
    <name evidence="9" type="ORF">THIAE_07135</name>
</gene>